<reference evidence="2" key="1">
    <citation type="submission" date="2015-03" db="EMBL/GenBank/DDBJ databases">
        <title>MIGS Cultured Bacterial/Archaeal sample from Brevibacillus laterosporus.</title>
        <authorList>
            <person name="Zeng D."/>
            <person name="Zhu L."/>
            <person name="Dong G."/>
            <person name="Ye W."/>
            <person name="Ren D."/>
            <person name="Wu L."/>
            <person name="Xu J."/>
            <person name="Li G."/>
            <person name="Guo L."/>
        </authorList>
    </citation>
    <scope>NUCLEOTIDE SEQUENCE</scope>
    <source>
        <strain evidence="2">B9</strain>
    </source>
</reference>
<feature type="chain" id="PRO_5039606419" description="DUF4309 domain-containing protein" evidence="1">
    <location>
        <begin position="21"/>
        <end position="191"/>
    </location>
</feature>
<dbReference type="RefSeq" id="WP_031413430.1">
    <property type="nucleotide sequence ID" value="NZ_CP011074.1"/>
</dbReference>
<dbReference type="PROSITE" id="PS51257">
    <property type="entry name" value="PROKAR_LIPOPROTEIN"/>
    <property type="match status" value="1"/>
</dbReference>
<accession>A0A0F6XZU0</accession>
<evidence type="ECO:0000313" key="2">
    <source>
        <dbReference type="EMBL" id="AKF94361.1"/>
    </source>
</evidence>
<dbReference type="EMBL" id="CP011074">
    <property type="protein sequence ID" value="AKF94361.1"/>
    <property type="molecule type" value="Genomic_DNA"/>
</dbReference>
<proteinExistence type="predicted"/>
<sequence length="191" mass="20730">MRNWKMIAGSAVLASVVALTGCQPTGTTSLAPTENTTLAPAFDPENAKEFGIRGAHVGEGIKEVMDALKPEKYEFMDMISRESLTVEQLAKGEGNITTGILFADQAQVLVTVQKGVVTSIMVGGIPQEQSDKFKTNRGLSMYDTIDKVKQIYGDVAGDKELTYKGSKYQVTFSINNGKVIGYRFDMMAQNS</sequence>
<organism evidence="2">
    <name type="scientific">Brevibacillus laterosporus</name>
    <name type="common">Bacillus laterosporus</name>
    <dbReference type="NCBI Taxonomy" id="1465"/>
    <lineage>
        <taxon>Bacteria</taxon>
        <taxon>Bacillati</taxon>
        <taxon>Bacillota</taxon>
        <taxon>Bacilli</taxon>
        <taxon>Bacillales</taxon>
        <taxon>Paenibacillaceae</taxon>
        <taxon>Brevibacillus</taxon>
    </lineage>
</organism>
<protein>
    <recommendedName>
        <fullName evidence="3">DUF4309 domain-containing protein</fullName>
    </recommendedName>
</protein>
<evidence type="ECO:0000256" key="1">
    <source>
        <dbReference type="SAM" id="SignalP"/>
    </source>
</evidence>
<dbReference type="AlphaFoldDB" id="A0A0F6XZU0"/>
<keyword evidence="1" id="KW-0732">Signal</keyword>
<name>A0A0F6XZU0_BRELA</name>
<evidence type="ECO:0008006" key="3">
    <source>
        <dbReference type="Google" id="ProtNLM"/>
    </source>
</evidence>
<feature type="signal peptide" evidence="1">
    <location>
        <begin position="1"/>
        <end position="20"/>
    </location>
</feature>
<gene>
    <name evidence="2" type="ORF">EX87_12480</name>
</gene>